<protein>
    <recommendedName>
        <fullName evidence="1">Xylose isomerase-like TIM barrel domain-containing protein</fullName>
    </recommendedName>
</protein>
<dbReference type="InterPro" id="IPR013022">
    <property type="entry name" value="Xyl_isomerase-like_TIM-brl"/>
</dbReference>
<evidence type="ECO:0000259" key="1">
    <source>
        <dbReference type="Pfam" id="PF01261"/>
    </source>
</evidence>
<dbReference type="SUPFAM" id="SSF51658">
    <property type="entry name" value="Xylose isomerase-like"/>
    <property type="match status" value="1"/>
</dbReference>
<dbReference type="InterPro" id="IPR050312">
    <property type="entry name" value="IolE/XylAMocC-like"/>
</dbReference>
<dbReference type="EMBL" id="CADCUV010000079">
    <property type="protein sequence ID" value="CAA9412551.1"/>
    <property type="molecule type" value="Genomic_DNA"/>
</dbReference>
<proteinExistence type="predicted"/>
<dbReference type="Pfam" id="PF01261">
    <property type="entry name" value="AP_endonuc_2"/>
    <property type="match status" value="1"/>
</dbReference>
<accession>A0A6J4PGY5</accession>
<dbReference type="InterPro" id="IPR036237">
    <property type="entry name" value="Xyl_isomerase-like_sf"/>
</dbReference>
<gene>
    <name evidence="2" type="ORF">AVDCRST_MAG22-1942</name>
</gene>
<dbReference type="PANTHER" id="PTHR12110:SF53">
    <property type="entry name" value="BLR5974 PROTEIN"/>
    <property type="match status" value="1"/>
</dbReference>
<dbReference type="Gene3D" id="3.20.20.150">
    <property type="entry name" value="Divalent-metal-dependent TIM barrel enzymes"/>
    <property type="match status" value="1"/>
</dbReference>
<evidence type="ECO:0000313" key="2">
    <source>
        <dbReference type="EMBL" id="CAA9412551.1"/>
    </source>
</evidence>
<feature type="domain" description="Xylose isomerase-like TIM barrel" evidence="1">
    <location>
        <begin position="42"/>
        <end position="260"/>
    </location>
</feature>
<organism evidence="2">
    <name type="scientific">uncultured Rubrobacteraceae bacterium</name>
    <dbReference type="NCBI Taxonomy" id="349277"/>
    <lineage>
        <taxon>Bacteria</taxon>
        <taxon>Bacillati</taxon>
        <taxon>Actinomycetota</taxon>
        <taxon>Rubrobacteria</taxon>
        <taxon>Rubrobacterales</taxon>
        <taxon>Rubrobacteraceae</taxon>
        <taxon>environmental samples</taxon>
    </lineage>
</organism>
<dbReference type="PANTHER" id="PTHR12110">
    <property type="entry name" value="HYDROXYPYRUVATE ISOMERASE"/>
    <property type="match status" value="1"/>
</dbReference>
<name>A0A6J4PGY5_9ACTN</name>
<sequence length="271" mass="29868">MNNDLPTLGVSLDVARLAEHRDWIMGAGRDVELRDPSYPETLDNGWRQLAEQARSVLDGYAGRLGVHGPFMDLSTMARDSLVRKVAMDRFRQGLEFAAEVGASHMVIHSPFAALGANPFTRHSSGPKLDEEVCAAQEALGETLSLAEENGCTLVMENIHDTNPGPLITLVRSFGSPNMRLSLDTGHAFIAHRLGAPPPDQWVREAGDTLHHLHLQDTDGNADRHWEPGDGGVNWFALFEALAELDHSPRLILEVENPLRGAERLRRDRLAV</sequence>
<reference evidence="2" key="1">
    <citation type="submission" date="2020-02" db="EMBL/GenBank/DDBJ databases">
        <authorList>
            <person name="Meier V. D."/>
        </authorList>
    </citation>
    <scope>NUCLEOTIDE SEQUENCE</scope>
    <source>
        <strain evidence="2">AVDCRST_MAG22</strain>
    </source>
</reference>
<dbReference type="AlphaFoldDB" id="A0A6J4PGY5"/>